<dbReference type="HAMAP" id="MF_00715">
    <property type="entry name" value="SlyX"/>
    <property type="match status" value="1"/>
</dbReference>
<dbReference type="InterPro" id="IPR007236">
    <property type="entry name" value="SlyX"/>
</dbReference>
<dbReference type="RefSeq" id="WP_273637686.1">
    <property type="nucleotide sequence ID" value="NZ_JAQQXP010000001.1"/>
</dbReference>
<accession>A0ABT5KX44</accession>
<comment type="caution">
    <text evidence="3">The sequence shown here is derived from an EMBL/GenBank/DDBJ whole genome shotgun (WGS) entry which is preliminary data.</text>
</comment>
<dbReference type="Pfam" id="PF04102">
    <property type="entry name" value="SlyX"/>
    <property type="match status" value="1"/>
</dbReference>
<feature type="coiled-coil region" evidence="2">
    <location>
        <begin position="5"/>
        <end position="53"/>
    </location>
</feature>
<evidence type="ECO:0000256" key="2">
    <source>
        <dbReference type="SAM" id="Coils"/>
    </source>
</evidence>
<dbReference type="Proteomes" id="UP001218788">
    <property type="component" value="Unassembled WGS sequence"/>
</dbReference>
<comment type="similarity">
    <text evidence="1">Belongs to the SlyX family.</text>
</comment>
<keyword evidence="2" id="KW-0175">Coiled coil</keyword>
<protein>
    <recommendedName>
        <fullName evidence="1">Protein SlyX homolog</fullName>
    </recommendedName>
</protein>
<reference evidence="3 4" key="1">
    <citation type="submission" date="2022-10" db="EMBL/GenBank/DDBJ databases">
        <title>Alteromonas sp. chi3 Genome sequencing.</title>
        <authorList>
            <person name="Park S."/>
        </authorList>
    </citation>
    <scope>NUCLEOTIDE SEQUENCE [LARGE SCALE GENOMIC DNA]</scope>
    <source>
        <strain evidence="4">chi3</strain>
    </source>
</reference>
<dbReference type="EMBL" id="JAQQXP010000001">
    <property type="protein sequence ID" value="MDC8829321.1"/>
    <property type="molecule type" value="Genomic_DNA"/>
</dbReference>
<dbReference type="Gene3D" id="1.20.5.300">
    <property type="match status" value="1"/>
</dbReference>
<proteinExistence type="inferred from homology"/>
<evidence type="ECO:0000313" key="3">
    <source>
        <dbReference type="EMBL" id="MDC8829321.1"/>
    </source>
</evidence>
<evidence type="ECO:0000256" key="1">
    <source>
        <dbReference type="HAMAP-Rule" id="MF_00715"/>
    </source>
</evidence>
<sequence length="81" mass="9102">MTTSNEALAAQLVDANNAIAELETKLAFQEYTIDALNDALSNQQIQIEKMQYQLRHVIDKVKGMEPSNIAKMSEEVPPPHY</sequence>
<evidence type="ECO:0000313" key="4">
    <source>
        <dbReference type="Proteomes" id="UP001218788"/>
    </source>
</evidence>
<organism evidence="3 4">
    <name type="scientific">Alteromonas gilva</name>
    <dbReference type="NCBI Taxonomy" id="2987522"/>
    <lineage>
        <taxon>Bacteria</taxon>
        <taxon>Pseudomonadati</taxon>
        <taxon>Pseudomonadota</taxon>
        <taxon>Gammaproteobacteria</taxon>
        <taxon>Alteromonadales</taxon>
        <taxon>Alteromonadaceae</taxon>
        <taxon>Alteromonas/Salinimonas group</taxon>
        <taxon>Alteromonas</taxon>
    </lineage>
</organism>
<name>A0ABT5KX44_9ALTE</name>
<gene>
    <name evidence="1" type="primary">slyX</name>
    <name evidence="3" type="ORF">OIK42_00975</name>
</gene>
<dbReference type="PANTHER" id="PTHR36508:SF1">
    <property type="entry name" value="PROTEIN SLYX"/>
    <property type="match status" value="1"/>
</dbReference>
<dbReference type="PANTHER" id="PTHR36508">
    <property type="entry name" value="PROTEIN SLYX"/>
    <property type="match status" value="1"/>
</dbReference>
<keyword evidence="4" id="KW-1185">Reference proteome</keyword>